<keyword evidence="3" id="KW-1003">Cell membrane</keyword>
<evidence type="ECO:0000259" key="8">
    <source>
        <dbReference type="Pfam" id="PF01773"/>
    </source>
</evidence>
<feature type="transmembrane region" description="Helical" evidence="7">
    <location>
        <begin position="223"/>
        <end position="246"/>
    </location>
</feature>
<evidence type="ECO:0000259" key="9">
    <source>
        <dbReference type="Pfam" id="PF07662"/>
    </source>
</evidence>
<dbReference type="Pfam" id="PF07670">
    <property type="entry name" value="Gate"/>
    <property type="match status" value="1"/>
</dbReference>
<dbReference type="NCBIfam" id="TIGR00804">
    <property type="entry name" value="nupC"/>
    <property type="match status" value="1"/>
</dbReference>
<feature type="transmembrane region" description="Helical" evidence="7">
    <location>
        <begin position="78"/>
        <end position="100"/>
    </location>
</feature>
<dbReference type="InterPro" id="IPR002668">
    <property type="entry name" value="CNT_N_dom"/>
</dbReference>
<dbReference type="Pfam" id="PF01773">
    <property type="entry name" value="Nucleos_tra2_N"/>
    <property type="match status" value="1"/>
</dbReference>
<dbReference type="InterPro" id="IPR011657">
    <property type="entry name" value="CNT_C_dom"/>
</dbReference>
<name>A0ABQ8T075_PERAM</name>
<keyword evidence="4 7" id="KW-0812">Transmembrane</keyword>
<evidence type="ECO:0000256" key="4">
    <source>
        <dbReference type="ARBA" id="ARBA00022692"/>
    </source>
</evidence>
<feature type="transmembrane region" description="Helical" evidence="7">
    <location>
        <begin position="266"/>
        <end position="288"/>
    </location>
</feature>
<evidence type="ECO:0000256" key="1">
    <source>
        <dbReference type="ARBA" id="ARBA00004651"/>
    </source>
</evidence>
<accession>A0ABQ8T075</accession>
<feature type="transmembrane region" description="Helical" evidence="7">
    <location>
        <begin position="190"/>
        <end position="211"/>
    </location>
</feature>
<dbReference type="InterPro" id="IPR008276">
    <property type="entry name" value="C_nuclsd_transpt"/>
</dbReference>
<dbReference type="PANTHER" id="PTHR10590:SF4">
    <property type="entry name" value="SOLUTE CARRIER FAMILY 28 MEMBER 3"/>
    <property type="match status" value="1"/>
</dbReference>
<feature type="non-terminal residue" evidence="11">
    <location>
        <position position="1"/>
    </location>
</feature>
<feature type="transmembrane region" description="Helical" evidence="7">
    <location>
        <begin position="345"/>
        <end position="369"/>
    </location>
</feature>
<dbReference type="InterPro" id="IPR018270">
    <property type="entry name" value="C_nuclsd_transpt_met_bac"/>
</dbReference>
<dbReference type="Gene3D" id="3.30.420.10">
    <property type="entry name" value="Ribonuclease H-like superfamily/Ribonuclease H"/>
    <property type="match status" value="1"/>
</dbReference>
<dbReference type="EMBL" id="JAJSOF020000017">
    <property type="protein sequence ID" value="KAJ4439381.1"/>
    <property type="molecule type" value="Genomic_DNA"/>
</dbReference>
<proteinExistence type="inferred from homology"/>
<feature type="domain" description="Concentrative nucleoside transporter C-terminal" evidence="9">
    <location>
        <begin position="294"/>
        <end position="444"/>
    </location>
</feature>
<feature type="domain" description="Nucleoside transporter/FeoB GTPase Gate" evidence="10">
    <location>
        <begin position="195"/>
        <end position="289"/>
    </location>
</feature>
<feature type="transmembrane region" description="Helical" evidence="7">
    <location>
        <begin position="30"/>
        <end position="50"/>
    </location>
</feature>
<dbReference type="PANTHER" id="PTHR10590">
    <property type="entry name" value="SODIUM/NUCLEOSIDE COTRANSPORTER"/>
    <property type="match status" value="1"/>
</dbReference>
<comment type="subcellular location">
    <subcellularLocation>
        <location evidence="1">Cell membrane</location>
        <topology evidence="1">Multi-pass membrane protein</topology>
    </subcellularLocation>
</comment>
<evidence type="ECO:0000256" key="3">
    <source>
        <dbReference type="ARBA" id="ARBA00022475"/>
    </source>
</evidence>
<organism evidence="11 12">
    <name type="scientific">Periplaneta americana</name>
    <name type="common">American cockroach</name>
    <name type="synonym">Blatta americana</name>
    <dbReference type="NCBI Taxonomy" id="6978"/>
    <lineage>
        <taxon>Eukaryota</taxon>
        <taxon>Metazoa</taxon>
        <taxon>Ecdysozoa</taxon>
        <taxon>Arthropoda</taxon>
        <taxon>Hexapoda</taxon>
        <taxon>Insecta</taxon>
        <taxon>Pterygota</taxon>
        <taxon>Neoptera</taxon>
        <taxon>Polyneoptera</taxon>
        <taxon>Dictyoptera</taxon>
        <taxon>Blattodea</taxon>
        <taxon>Blattoidea</taxon>
        <taxon>Blattidae</taxon>
        <taxon>Blattinae</taxon>
        <taxon>Periplaneta</taxon>
    </lineage>
</organism>
<dbReference type="InterPro" id="IPR036397">
    <property type="entry name" value="RNaseH_sf"/>
</dbReference>
<sequence length="650" mass="72537">REKAKCAIQYVPVIFSFFAGECSLEWCDGVGLLIILLALVYFGLFYYFIIKKFFGRFIFRKVFKPINNGWNKLVKNRYLRIVILSLPLVAVILYLVLDSIDNTERLQSGVGVIVIILLGYSFSRHRSQIRWRPVLWGLGIQFVLGLLTIRWSVGRNVFQCISNKVATFLGYADVGAKFVYSDLLIDANIFAFRPLSVIFFLSFMVQILYYYGAMQWIVLKLGWLLQISMGTTVCESVNAAASIFLSMSESPLLFKPLLKDLTKSELHAVMTGGFATVAGSVMAAYISFGVEPVHLLTASVMSAPAALCVSKLFYPETEESKTSADNIVIERGDETSVLDAATKGALLGIQLVLGIIANLIAFVSFIAFINGILSWLGAHVGVENLTLEFILGKVFIPLSWIMGVEWEQCEEVARLVGIKTIVNEFVAYEQMGKSKAANKLSSRDTGPWFFEEDGVTVTVNSQRYTFMINNFLAPRLNALQIDQVWLQQDGGISHTAQISLQPRSEMIATYALCGFSNPGAIGILIGALVTLAPERRSAVTEVAFRAFIAGSATCFLTASIAAKVFSFNREFVVKSYPRSPEITPLYYFFWGTANSKLYQSNPITIDELEHGITNFFNSVTKKTLNKVFENKVKWVDICLQENGRHFQHLL</sequence>
<evidence type="ECO:0000313" key="12">
    <source>
        <dbReference type="Proteomes" id="UP001148838"/>
    </source>
</evidence>
<keyword evidence="7" id="KW-0813">Transport</keyword>
<feature type="transmembrane region" description="Helical" evidence="7">
    <location>
        <begin position="134"/>
        <end position="153"/>
    </location>
</feature>
<evidence type="ECO:0000256" key="6">
    <source>
        <dbReference type="ARBA" id="ARBA00023136"/>
    </source>
</evidence>
<feature type="transmembrane region" description="Helical" evidence="7">
    <location>
        <begin position="543"/>
        <end position="565"/>
    </location>
</feature>
<dbReference type="InterPro" id="IPR011642">
    <property type="entry name" value="Gate_dom"/>
</dbReference>
<keyword evidence="6 7" id="KW-0472">Membrane</keyword>
<comment type="caution">
    <text evidence="11">The sequence shown here is derived from an EMBL/GenBank/DDBJ whole genome shotgun (WGS) entry which is preliminary data.</text>
</comment>
<reference evidence="11 12" key="1">
    <citation type="journal article" date="2022" name="Allergy">
        <title>Genome assembly and annotation of Periplaneta americana reveal a comprehensive cockroach allergen profile.</title>
        <authorList>
            <person name="Wang L."/>
            <person name="Xiong Q."/>
            <person name="Saelim N."/>
            <person name="Wang L."/>
            <person name="Nong W."/>
            <person name="Wan A.T."/>
            <person name="Shi M."/>
            <person name="Liu X."/>
            <person name="Cao Q."/>
            <person name="Hui J.H.L."/>
            <person name="Sookrung N."/>
            <person name="Leung T.F."/>
            <person name="Tungtrongchitr A."/>
            <person name="Tsui S.K.W."/>
        </authorList>
    </citation>
    <scope>NUCLEOTIDE SEQUENCE [LARGE SCALE GENOMIC DNA]</scope>
    <source>
        <strain evidence="11">PWHHKU_190912</strain>
    </source>
</reference>
<keyword evidence="12" id="KW-1185">Reference proteome</keyword>
<protein>
    <recommendedName>
        <fullName evidence="7">Sodium/nucleoside cotransporter</fullName>
    </recommendedName>
</protein>
<evidence type="ECO:0000256" key="2">
    <source>
        <dbReference type="ARBA" id="ARBA00009033"/>
    </source>
</evidence>
<gene>
    <name evidence="11" type="ORF">ANN_07503</name>
</gene>
<evidence type="ECO:0000313" key="11">
    <source>
        <dbReference type="EMBL" id="KAJ4439381.1"/>
    </source>
</evidence>
<evidence type="ECO:0000259" key="10">
    <source>
        <dbReference type="Pfam" id="PF07670"/>
    </source>
</evidence>
<comment type="similarity">
    <text evidence="2 7">Belongs to the concentrative nucleoside transporter (CNT) (TC 2.A.41) family.</text>
</comment>
<evidence type="ECO:0000256" key="5">
    <source>
        <dbReference type="ARBA" id="ARBA00022989"/>
    </source>
</evidence>
<keyword evidence="5 7" id="KW-1133">Transmembrane helix</keyword>
<feature type="domain" description="Concentrative nucleoside transporter N-terminal" evidence="8">
    <location>
        <begin position="110"/>
        <end position="183"/>
    </location>
</feature>
<dbReference type="Pfam" id="PF07662">
    <property type="entry name" value="Nucleos_tra2_C"/>
    <property type="match status" value="2"/>
</dbReference>
<feature type="domain" description="Concentrative nucleoside transporter C-terminal" evidence="9">
    <location>
        <begin position="497"/>
        <end position="561"/>
    </location>
</feature>
<feature type="transmembrane region" description="Helical" evidence="7">
    <location>
        <begin position="106"/>
        <end position="122"/>
    </location>
</feature>
<evidence type="ECO:0000256" key="7">
    <source>
        <dbReference type="RuleBase" id="RU362018"/>
    </source>
</evidence>
<dbReference type="Proteomes" id="UP001148838">
    <property type="component" value="Unassembled WGS sequence"/>
</dbReference>
<feature type="transmembrane region" description="Helical" evidence="7">
    <location>
        <begin position="507"/>
        <end position="531"/>
    </location>
</feature>